<reference evidence="6" key="1">
    <citation type="submission" date="2014-07" db="EMBL/GenBank/DDBJ databases">
        <authorList>
            <person name="Hornung V.Bastian."/>
        </authorList>
    </citation>
    <scope>NUCLEOTIDE SEQUENCE</scope>
    <source>
        <strain evidence="6">PCE-S</strain>
    </source>
</reference>
<comment type="similarity">
    <text evidence="1">Belongs to the transposase 11 family.</text>
</comment>
<evidence type="ECO:0000256" key="3">
    <source>
        <dbReference type="ARBA" id="ARBA00023125"/>
    </source>
</evidence>
<organism evidence="6">
    <name type="scientific">Desulfitobacterium hafniense</name>
    <name type="common">Desulfitobacterium frappieri</name>
    <dbReference type="NCBI Taxonomy" id="49338"/>
    <lineage>
        <taxon>Bacteria</taxon>
        <taxon>Bacillati</taxon>
        <taxon>Bacillota</taxon>
        <taxon>Clostridia</taxon>
        <taxon>Eubacteriales</taxon>
        <taxon>Desulfitobacteriaceae</taxon>
        <taxon>Desulfitobacterium</taxon>
    </lineage>
</organism>
<dbReference type="Pfam" id="PF01609">
    <property type="entry name" value="DDE_Tnp_1"/>
    <property type="match status" value="1"/>
</dbReference>
<evidence type="ECO:0000313" key="6">
    <source>
        <dbReference type="EMBL" id="CDV96371.1"/>
    </source>
</evidence>
<evidence type="ECO:0000256" key="4">
    <source>
        <dbReference type="ARBA" id="ARBA00023172"/>
    </source>
</evidence>
<dbReference type="GO" id="GO:0003677">
    <property type="term" value="F:DNA binding"/>
    <property type="evidence" value="ECO:0007669"/>
    <property type="project" value="UniProtKB-KW"/>
</dbReference>
<dbReference type="InterPro" id="IPR002559">
    <property type="entry name" value="Transposase_11"/>
</dbReference>
<dbReference type="OMA" id="QIWVALI"/>
<dbReference type="SUPFAM" id="SSF53098">
    <property type="entry name" value="Ribonuclease H-like"/>
    <property type="match status" value="1"/>
</dbReference>
<dbReference type="GO" id="GO:0004803">
    <property type="term" value="F:transposase activity"/>
    <property type="evidence" value="ECO:0007669"/>
    <property type="project" value="InterPro"/>
</dbReference>
<keyword evidence="4" id="KW-0233">DNA recombination</keyword>
<dbReference type="GO" id="GO:0006313">
    <property type="term" value="P:DNA transposition"/>
    <property type="evidence" value="ECO:0007669"/>
    <property type="project" value="InterPro"/>
</dbReference>
<evidence type="ECO:0000256" key="1">
    <source>
        <dbReference type="ARBA" id="ARBA00010075"/>
    </source>
</evidence>
<proteinExistence type="inferred from homology"/>
<protein>
    <submittedName>
        <fullName evidence="6">Transposase IS4 protein</fullName>
    </submittedName>
</protein>
<dbReference type="PANTHER" id="PTHR33258:SF1">
    <property type="entry name" value="TRANSPOSASE INSL FOR INSERTION SEQUENCE ELEMENT IS186A-RELATED"/>
    <property type="match status" value="1"/>
</dbReference>
<dbReference type="InterPro" id="IPR047952">
    <property type="entry name" value="Transpos_IS4"/>
</dbReference>
<dbReference type="InterPro" id="IPR012337">
    <property type="entry name" value="RNaseH-like_sf"/>
</dbReference>
<dbReference type="AlphaFoldDB" id="A0A098AUX5"/>
<dbReference type="PANTHER" id="PTHR33258">
    <property type="entry name" value="TRANSPOSASE INSL FOR INSERTION SEQUENCE ELEMENT IS186A-RELATED"/>
    <property type="match status" value="1"/>
</dbReference>
<dbReference type="RefSeq" id="WP_011458871.1">
    <property type="nucleotide sequence ID" value="NZ_JAYFNZ010000016.1"/>
</dbReference>
<dbReference type="EMBL" id="LK996024">
    <property type="protein sequence ID" value="CDV96371.1"/>
    <property type="molecule type" value="Genomic_DNA"/>
</dbReference>
<name>A0A098AUX5_DESHA</name>
<dbReference type="NCBIfam" id="NF033592">
    <property type="entry name" value="transpos_IS4_1"/>
    <property type="match status" value="1"/>
</dbReference>
<accession>A0A098AUX5</accession>
<evidence type="ECO:0000256" key="2">
    <source>
        <dbReference type="ARBA" id="ARBA00022578"/>
    </source>
</evidence>
<sequence>MQDKDTTQSTFMQAFQPFFSKDLWETIHREVPGLDLRSQKLTTNQLTLLISHAQLQEYRALRKISTSVHHDSLGQAIGLESISHSQISRRLKTLPTQVPEMLFKGTLHNVAQKQGYGKIRQQLGKLYMIDASTMSLCLSRYPWAVFRKSKAGVKMHLRLSFDAMAVPDEVLVTPAKTADRKKLDELIVQDQEALNIFDRGYVDYKLFDDYCEKGIRFVTRLKNNAVIEFTGVERPVKEDGLIEEDVDVILGAGSRKMKHTLREVTIDDNVHEPFTILTNDFNLSAEELGEIYRYRWQIELFFKWLKQHAQIKHFYGTSETAVINQILLALMMYCLLVLLKLEAGYPRDLLTLQRLLIACLFERYEEFLEKLRRRRRKGSKRIRYEEIYRMTEHSILKEEETQWLDDLTYDPVIL</sequence>
<keyword evidence="2" id="KW-0815">Transposition</keyword>
<feature type="domain" description="Transposase IS4-like" evidence="5">
    <location>
        <begin position="127"/>
        <end position="335"/>
    </location>
</feature>
<dbReference type="PATRIC" id="fig|49338.4.peg.5785"/>
<gene>
    <name evidence="6" type="ORF">DPCES_5373</name>
</gene>
<keyword evidence="3" id="KW-0238">DNA-binding</keyword>
<evidence type="ECO:0000259" key="5">
    <source>
        <dbReference type="Pfam" id="PF01609"/>
    </source>
</evidence>